<evidence type="ECO:0000313" key="3">
    <source>
        <dbReference type="EMBL" id="KAK3593042.1"/>
    </source>
</evidence>
<name>A0AAE0VXP5_9BIVA</name>
<comment type="caution">
    <text evidence="3">The sequence shown here is derived from an EMBL/GenBank/DDBJ whole genome shotgun (WGS) entry which is preliminary data.</text>
</comment>
<evidence type="ECO:0000256" key="1">
    <source>
        <dbReference type="ARBA" id="ARBA00023157"/>
    </source>
</evidence>
<reference evidence="3" key="1">
    <citation type="journal article" date="2021" name="Genome Biol. Evol.">
        <title>A High-Quality Reference Genome for a Parasitic Bivalve with Doubly Uniparental Inheritance (Bivalvia: Unionida).</title>
        <authorList>
            <person name="Smith C.H."/>
        </authorList>
    </citation>
    <scope>NUCLEOTIDE SEQUENCE</scope>
    <source>
        <strain evidence="3">CHS0354</strain>
    </source>
</reference>
<reference evidence="3" key="3">
    <citation type="submission" date="2023-05" db="EMBL/GenBank/DDBJ databases">
        <authorList>
            <person name="Smith C.H."/>
        </authorList>
    </citation>
    <scope>NUCLEOTIDE SEQUENCE</scope>
    <source>
        <strain evidence="3">CHS0354</strain>
        <tissue evidence="3">Mantle</tissue>
    </source>
</reference>
<keyword evidence="1" id="KW-1015">Disulfide bond</keyword>
<organism evidence="3 4">
    <name type="scientific">Potamilus streckersoni</name>
    <dbReference type="NCBI Taxonomy" id="2493646"/>
    <lineage>
        <taxon>Eukaryota</taxon>
        <taxon>Metazoa</taxon>
        <taxon>Spiralia</taxon>
        <taxon>Lophotrochozoa</taxon>
        <taxon>Mollusca</taxon>
        <taxon>Bivalvia</taxon>
        <taxon>Autobranchia</taxon>
        <taxon>Heteroconchia</taxon>
        <taxon>Palaeoheterodonta</taxon>
        <taxon>Unionida</taxon>
        <taxon>Unionoidea</taxon>
        <taxon>Unionidae</taxon>
        <taxon>Ambleminae</taxon>
        <taxon>Lampsilini</taxon>
        <taxon>Potamilus</taxon>
    </lineage>
</organism>
<protein>
    <recommendedName>
        <fullName evidence="2">Link domain-containing protein</fullName>
    </recommendedName>
</protein>
<dbReference type="InterPro" id="IPR016187">
    <property type="entry name" value="CTDL_fold"/>
</dbReference>
<accession>A0AAE0VXP5</accession>
<dbReference type="InterPro" id="IPR016186">
    <property type="entry name" value="C-type_lectin-like/link_sf"/>
</dbReference>
<dbReference type="InterPro" id="IPR000538">
    <property type="entry name" value="Link_dom"/>
</dbReference>
<keyword evidence="4" id="KW-1185">Reference proteome</keyword>
<evidence type="ECO:0000313" key="4">
    <source>
        <dbReference type="Proteomes" id="UP001195483"/>
    </source>
</evidence>
<dbReference type="SMART" id="SM00445">
    <property type="entry name" value="LINK"/>
    <property type="match status" value="1"/>
</dbReference>
<evidence type="ECO:0000259" key="2">
    <source>
        <dbReference type="PROSITE" id="PS50963"/>
    </source>
</evidence>
<dbReference type="AlphaFoldDB" id="A0AAE0VXP5"/>
<dbReference type="PROSITE" id="PS50963">
    <property type="entry name" value="LINK_2"/>
    <property type="match status" value="1"/>
</dbReference>
<dbReference type="Gene3D" id="3.10.100.10">
    <property type="entry name" value="Mannose-Binding Protein A, subunit A"/>
    <property type="match status" value="1"/>
</dbReference>
<dbReference type="SUPFAM" id="SSF56436">
    <property type="entry name" value="C-type lectin-like"/>
    <property type="match status" value="1"/>
</dbReference>
<dbReference type="GO" id="GO:0007155">
    <property type="term" value="P:cell adhesion"/>
    <property type="evidence" value="ECO:0007669"/>
    <property type="project" value="InterPro"/>
</dbReference>
<dbReference type="Pfam" id="PF00193">
    <property type="entry name" value="Xlink"/>
    <property type="match status" value="1"/>
</dbReference>
<reference evidence="3" key="2">
    <citation type="journal article" date="2021" name="Genome Biol. Evol.">
        <title>Developing a high-quality reference genome for a parasitic bivalve with doubly uniparental inheritance (Bivalvia: Unionida).</title>
        <authorList>
            <person name="Smith C.H."/>
        </authorList>
    </citation>
    <scope>NUCLEOTIDE SEQUENCE</scope>
    <source>
        <strain evidence="3">CHS0354</strain>
        <tissue evidence="3">Mantle</tissue>
    </source>
</reference>
<dbReference type="GO" id="GO:0005540">
    <property type="term" value="F:hyaluronic acid binding"/>
    <property type="evidence" value="ECO:0007669"/>
    <property type="project" value="InterPro"/>
</dbReference>
<gene>
    <name evidence="3" type="ORF">CHS0354_007829</name>
</gene>
<feature type="domain" description="Link" evidence="2">
    <location>
        <begin position="14"/>
        <end position="102"/>
    </location>
</feature>
<proteinExistence type="predicted"/>
<dbReference type="EMBL" id="JAEAOA010000531">
    <property type="protein sequence ID" value="KAK3593042.1"/>
    <property type="molecule type" value="Genomic_DNA"/>
</dbReference>
<sequence>MSFFSLSSVCLTNTFRFIQAPTNDIPFSLDGAEKACTEAGTTIASKETIDEAVASGYDECQCGWLSDGTMVSPKPNNVCTKNGGHSTDTCTSSNTFGVYCNNKF</sequence>
<dbReference type="Proteomes" id="UP001195483">
    <property type="component" value="Unassembled WGS sequence"/>
</dbReference>